<dbReference type="SMART" id="SM01251">
    <property type="entry name" value="KbaA"/>
    <property type="match status" value="1"/>
</dbReference>
<sequence>MNSRKVVYLFFSTLLVGSISGTLVGIYFDYDVLFGEGFANFFFGILWIIGITAAFSLIAQMGFFAYLTVHRFGLGLFKTARLWNWIQVVLIAFVFFDLIYFRYLAFAEGGETIFHYMIMPIIFLLFSLLVAYIKAKETNKGAFIPALFFIFVVTTIEWVPALTNNDPKWLWMYFTPLIAANTWQILVLHRLQNKDDGKSKLGNPNSEPVVTNKTKNKKKKKGRAK</sequence>
<feature type="transmembrane region" description="Helical" evidence="2">
    <location>
        <begin position="169"/>
        <end position="188"/>
    </location>
</feature>
<feature type="region of interest" description="Disordered" evidence="1">
    <location>
        <begin position="195"/>
        <end position="225"/>
    </location>
</feature>
<dbReference type="GO" id="GO:0045881">
    <property type="term" value="P:positive regulation of sporulation resulting in formation of a cellular spore"/>
    <property type="evidence" value="ECO:0007669"/>
    <property type="project" value="InterPro"/>
</dbReference>
<organism evidence="3 4">
    <name type="scientific">Alkalihalobacillus alcalophilus ATCC 27647 = CGMCC 1.3604</name>
    <dbReference type="NCBI Taxonomy" id="1218173"/>
    <lineage>
        <taxon>Bacteria</taxon>
        <taxon>Bacillati</taxon>
        <taxon>Bacillota</taxon>
        <taxon>Bacilli</taxon>
        <taxon>Bacillales</taxon>
        <taxon>Bacillaceae</taxon>
        <taxon>Alkalihalobacillus</taxon>
    </lineage>
</organism>
<feature type="transmembrane region" description="Helical" evidence="2">
    <location>
        <begin position="7"/>
        <end position="28"/>
    </location>
</feature>
<reference evidence="3 4" key="1">
    <citation type="submission" date="2014-01" db="EMBL/GenBank/DDBJ databases">
        <title>Draft genome sequencing of Bacillus alcalophilus CGMCC 1.3604.</title>
        <authorList>
            <person name="Yang J."/>
            <person name="Diao L."/>
            <person name="Yang S."/>
        </authorList>
    </citation>
    <scope>NUCLEOTIDE SEQUENCE [LARGE SCALE GENOMIC DNA]</scope>
    <source>
        <strain evidence="3 4">CGMCC 1.3604</strain>
    </source>
</reference>
<dbReference type="RefSeq" id="WP_003320446.1">
    <property type="nucleotide sequence ID" value="NZ_JALP01000191.1"/>
</dbReference>
<dbReference type="Pfam" id="PF14089">
    <property type="entry name" value="KbaA"/>
    <property type="match status" value="1"/>
</dbReference>
<name>A0A4S4K1K7_ALKAL</name>
<keyword evidence="2" id="KW-0812">Transmembrane</keyword>
<evidence type="ECO:0000256" key="1">
    <source>
        <dbReference type="SAM" id="MobiDB-lite"/>
    </source>
</evidence>
<evidence type="ECO:0000313" key="4">
    <source>
        <dbReference type="Proteomes" id="UP000297014"/>
    </source>
</evidence>
<protein>
    <submittedName>
        <fullName evidence="3">KinB signaling pathway activation protein</fullName>
    </submittedName>
</protein>
<evidence type="ECO:0000313" key="3">
    <source>
        <dbReference type="EMBL" id="THG89869.1"/>
    </source>
</evidence>
<evidence type="ECO:0000256" key="2">
    <source>
        <dbReference type="SAM" id="Phobius"/>
    </source>
</evidence>
<feature type="transmembrane region" description="Helical" evidence="2">
    <location>
        <begin position="113"/>
        <end position="133"/>
    </location>
</feature>
<feature type="compositionally biased region" description="Basic residues" evidence="1">
    <location>
        <begin position="214"/>
        <end position="225"/>
    </location>
</feature>
<feature type="transmembrane region" description="Helical" evidence="2">
    <location>
        <begin position="81"/>
        <end position="101"/>
    </location>
</feature>
<feature type="transmembrane region" description="Helical" evidence="2">
    <location>
        <begin position="40"/>
        <end position="69"/>
    </location>
</feature>
<keyword evidence="2" id="KW-0472">Membrane</keyword>
<dbReference type="EMBL" id="JALP01000191">
    <property type="protein sequence ID" value="THG89869.1"/>
    <property type="molecule type" value="Genomic_DNA"/>
</dbReference>
<dbReference type="AlphaFoldDB" id="A0A4S4K1K7"/>
<keyword evidence="2" id="KW-1133">Transmembrane helix</keyword>
<dbReference type="InterPro" id="IPR024164">
    <property type="entry name" value="KinB-signalling_activ"/>
</dbReference>
<dbReference type="PIRSF" id="PIRSF029886">
    <property type="entry name" value="KBAA"/>
    <property type="match status" value="1"/>
</dbReference>
<accession>A0A4S4K1K7</accession>
<proteinExistence type="predicted"/>
<dbReference type="Proteomes" id="UP000297014">
    <property type="component" value="Unassembled WGS sequence"/>
</dbReference>
<gene>
    <name evidence="3" type="ORF">AJ85_14325</name>
</gene>
<feature type="transmembrane region" description="Helical" evidence="2">
    <location>
        <begin position="142"/>
        <end position="163"/>
    </location>
</feature>
<comment type="caution">
    <text evidence="3">The sequence shown here is derived from an EMBL/GenBank/DDBJ whole genome shotgun (WGS) entry which is preliminary data.</text>
</comment>